<evidence type="ECO:0000313" key="5">
    <source>
        <dbReference type="EMBL" id="GGG62854.1"/>
    </source>
</evidence>
<dbReference type="Pfam" id="PF00392">
    <property type="entry name" value="GntR"/>
    <property type="match status" value="1"/>
</dbReference>
<proteinExistence type="predicted"/>
<evidence type="ECO:0000256" key="1">
    <source>
        <dbReference type="ARBA" id="ARBA00023015"/>
    </source>
</evidence>
<dbReference type="GO" id="GO:0003677">
    <property type="term" value="F:DNA binding"/>
    <property type="evidence" value="ECO:0007669"/>
    <property type="project" value="UniProtKB-KW"/>
</dbReference>
<organism evidence="5 6">
    <name type="scientific">Kocuria dechangensis</name>
    <dbReference type="NCBI Taxonomy" id="1176249"/>
    <lineage>
        <taxon>Bacteria</taxon>
        <taxon>Bacillati</taxon>
        <taxon>Actinomycetota</taxon>
        <taxon>Actinomycetes</taxon>
        <taxon>Micrococcales</taxon>
        <taxon>Micrococcaceae</taxon>
        <taxon>Kocuria</taxon>
    </lineage>
</organism>
<reference evidence="5" key="2">
    <citation type="submission" date="2020-09" db="EMBL/GenBank/DDBJ databases">
        <authorList>
            <person name="Sun Q."/>
            <person name="Zhou Y."/>
        </authorList>
    </citation>
    <scope>NUCLEOTIDE SEQUENCE</scope>
    <source>
        <strain evidence="5">CGMCC 1.12187</strain>
    </source>
</reference>
<keyword evidence="2" id="KW-0238">DNA-binding</keyword>
<dbReference type="InterPro" id="IPR008920">
    <property type="entry name" value="TF_FadR/GntR_C"/>
</dbReference>
<dbReference type="GO" id="GO:0003700">
    <property type="term" value="F:DNA-binding transcription factor activity"/>
    <property type="evidence" value="ECO:0007669"/>
    <property type="project" value="InterPro"/>
</dbReference>
<comment type="caution">
    <text evidence="5">The sequence shown here is derived from an EMBL/GenBank/DDBJ whole genome shotgun (WGS) entry which is preliminary data.</text>
</comment>
<dbReference type="RefSeq" id="WP_188538202.1">
    <property type="nucleotide sequence ID" value="NZ_BMEQ01000016.1"/>
</dbReference>
<dbReference type="PANTHER" id="PTHR43537:SF49">
    <property type="entry name" value="TRANSCRIPTIONAL REGULATORY PROTEIN"/>
    <property type="match status" value="1"/>
</dbReference>
<evidence type="ECO:0000256" key="2">
    <source>
        <dbReference type="ARBA" id="ARBA00023125"/>
    </source>
</evidence>
<dbReference type="InterPro" id="IPR000524">
    <property type="entry name" value="Tscrpt_reg_HTH_GntR"/>
</dbReference>
<accession>A0A917GZR7</accession>
<keyword evidence="3" id="KW-0804">Transcription</keyword>
<evidence type="ECO:0000313" key="6">
    <source>
        <dbReference type="Proteomes" id="UP000638848"/>
    </source>
</evidence>
<dbReference type="EMBL" id="BMEQ01000016">
    <property type="protein sequence ID" value="GGG62854.1"/>
    <property type="molecule type" value="Genomic_DNA"/>
</dbReference>
<dbReference type="SUPFAM" id="SSF46785">
    <property type="entry name" value="Winged helix' DNA-binding domain"/>
    <property type="match status" value="1"/>
</dbReference>
<dbReference type="Gene3D" id="1.20.120.530">
    <property type="entry name" value="GntR ligand-binding domain-like"/>
    <property type="match status" value="1"/>
</dbReference>
<evidence type="ECO:0000256" key="3">
    <source>
        <dbReference type="ARBA" id="ARBA00023163"/>
    </source>
</evidence>
<dbReference type="PANTHER" id="PTHR43537">
    <property type="entry name" value="TRANSCRIPTIONAL REGULATOR, GNTR FAMILY"/>
    <property type="match status" value="1"/>
</dbReference>
<dbReference type="PRINTS" id="PR00035">
    <property type="entry name" value="HTHGNTR"/>
</dbReference>
<dbReference type="Proteomes" id="UP000638848">
    <property type="component" value="Unassembled WGS sequence"/>
</dbReference>
<dbReference type="SMART" id="SM00345">
    <property type="entry name" value="HTH_GNTR"/>
    <property type="match status" value="1"/>
</dbReference>
<dbReference type="Pfam" id="PF07729">
    <property type="entry name" value="FCD"/>
    <property type="match status" value="1"/>
</dbReference>
<dbReference type="SUPFAM" id="SSF48008">
    <property type="entry name" value="GntR ligand-binding domain-like"/>
    <property type="match status" value="1"/>
</dbReference>
<keyword evidence="6" id="KW-1185">Reference proteome</keyword>
<dbReference type="InterPro" id="IPR011711">
    <property type="entry name" value="GntR_C"/>
</dbReference>
<dbReference type="InterPro" id="IPR036390">
    <property type="entry name" value="WH_DNA-bd_sf"/>
</dbReference>
<feature type="domain" description="HTH gntR-type" evidence="4">
    <location>
        <begin position="1"/>
        <end position="68"/>
    </location>
</feature>
<dbReference type="SMART" id="SM00895">
    <property type="entry name" value="FCD"/>
    <property type="match status" value="1"/>
</dbReference>
<dbReference type="CDD" id="cd07377">
    <property type="entry name" value="WHTH_GntR"/>
    <property type="match status" value="1"/>
</dbReference>
<keyword evidence="1" id="KW-0805">Transcription regulation</keyword>
<evidence type="ECO:0000259" key="4">
    <source>
        <dbReference type="PROSITE" id="PS50949"/>
    </source>
</evidence>
<sequence length="231" mass="25260">MRASDRAYEALRADIVEWRLLPGQVLGEVEQSERFGISRTPIREALSRLTADGLAEAHRGRGVVVSQVSLDDVRALFELREALDCQAAKLAARRRDATLFEGLAAELEEVVAQLHGPGTDRAGYYELVERMDRAIDDAGANPYLTAAQRSLRLHLARVRKLSRTNPERLARAAAEHAQIARAIAEGSEELAEAATRVHLANSLQAVLTTPVREWVDPAPPLRPAPPLEAAG</sequence>
<gene>
    <name evidence="5" type="ORF">GCM10011374_27660</name>
</gene>
<dbReference type="Gene3D" id="1.10.10.10">
    <property type="entry name" value="Winged helix-like DNA-binding domain superfamily/Winged helix DNA-binding domain"/>
    <property type="match status" value="1"/>
</dbReference>
<name>A0A917GZR7_9MICC</name>
<protein>
    <submittedName>
        <fullName evidence="5">GntR family transcriptional regulator</fullName>
    </submittedName>
</protein>
<dbReference type="PROSITE" id="PS50949">
    <property type="entry name" value="HTH_GNTR"/>
    <property type="match status" value="1"/>
</dbReference>
<dbReference type="InterPro" id="IPR036388">
    <property type="entry name" value="WH-like_DNA-bd_sf"/>
</dbReference>
<dbReference type="AlphaFoldDB" id="A0A917GZR7"/>
<reference evidence="5" key="1">
    <citation type="journal article" date="2014" name="Int. J. Syst. Evol. Microbiol.">
        <title>Complete genome sequence of Corynebacterium casei LMG S-19264T (=DSM 44701T), isolated from a smear-ripened cheese.</title>
        <authorList>
            <consortium name="US DOE Joint Genome Institute (JGI-PGF)"/>
            <person name="Walter F."/>
            <person name="Albersmeier A."/>
            <person name="Kalinowski J."/>
            <person name="Ruckert C."/>
        </authorList>
    </citation>
    <scope>NUCLEOTIDE SEQUENCE</scope>
    <source>
        <strain evidence="5">CGMCC 1.12187</strain>
    </source>
</reference>